<accession>A0A0B6XZY6</accession>
<dbReference type="PANTHER" id="PTHR46688:SF1">
    <property type="entry name" value="ADP-RIBOSYLATION FACTOR-LIKE PROTEIN 16"/>
    <property type="match status" value="1"/>
</dbReference>
<dbReference type="PROSITE" id="PS51417">
    <property type="entry name" value="ARF"/>
    <property type="match status" value="1"/>
</dbReference>
<feature type="binding site" evidence="4">
    <location>
        <position position="37"/>
    </location>
    <ligand>
        <name>Mg(2+)</name>
        <dbReference type="ChEBI" id="CHEBI:18420"/>
    </ligand>
</feature>
<dbReference type="InterPro" id="IPR005225">
    <property type="entry name" value="Small_GTP-bd"/>
</dbReference>
<proteinExistence type="inferred from homology"/>
<dbReference type="SMART" id="SM00175">
    <property type="entry name" value="RAB"/>
    <property type="match status" value="1"/>
</dbReference>
<feature type="binding site" evidence="3">
    <location>
        <position position="60"/>
    </location>
    <ligand>
        <name>GTP</name>
        <dbReference type="ChEBI" id="CHEBI:37565"/>
    </ligand>
</feature>
<evidence type="ECO:0000313" key="6">
    <source>
        <dbReference type="EMBL" id="CEK49106.1"/>
    </source>
</evidence>
<feature type="binding site" evidence="3">
    <location>
        <begin position="114"/>
        <end position="117"/>
    </location>
    <ligand>
        <name>GTP</name>
        <dbReference type="ChEBI" id="CHEBI:37565"/>
    </ligand>
</feature>
<dbReference type="GO" id="GO:0003924">
    <property type="term" value="F:GTPase activity"/>
    <property type="evidence" value="ECO:0007669"/>
    <property type="project" value="InterPro"/>
</dbReference>
<evidence type="ECO:0008006" key="7">
    <source>
        <dbReference type="Google" id="ProtNLM"/>
    </source>
</evidence>
<feature type="binding site" evidence="3">
    <location>
        <begin position="6"/>
        <end position="13"/>
    </location>
    <ligand>
        <name>GTP</name>
        <dbReference type="ChEBI" id="CHEBI:37565"/>
    </ligand>
</feature>
<gene>
    <name evidence="6" type="primary">ORF6430</name>
</gene>
<evidence type="ECO:0000256" key="4">
    <source>
        <dbReference type="PIRSR" id="PIRSR606689-2"/>
    </source>
</evidence>
<reference evidence="6" key="1">
    <citation type="submission" date="2014-12" db="EMBL/GenBank/DDBJ databases">
        <title>Insight into the proteome of Arion vulgaris.</title>
        <authorList>
            <person name="Aradska J."/>
            <person name="Bulat T."/>
            <person name="Smidak R."/>
            <person name="Sarate P."/>
            <person name="Gangsoo J."/>
            <person name="Sialana F."/>
            <person name="Bilban M."/>
            <person name="Lubec G."/>
        </authorList>
    </citation>
    <scope>NUCLEOTIDE SEQUENCE</scope>
    <source>
        <tissue evidence="6">Skin</tissue>
    </source>
</reference>
<organism evidence="6">
    <name type="scientific">Arion vulgaris</name>
    <dbReference type="NCBI Taxonomy" id="1028688"/>
    <lineage>
        <taxon>Eukaryota</taxon>
        <taxon>Metazoa</taxon>
        <taxon>Spiralia</taxon>
        <taxon>Lophotrochozoa</taxon>
        <taxon>Mollusca</taxon>
        <taxon>Gastropoda</taxon>
        <taxon>Heterobranchia</taxon>
        <taxon>Euthyneura</taxon>
        <taxon>Panpulmonata</taxon>
        <taxon>Eupulmonata</taxon>
        <taxon>Stylommatophora</taxon>
        <taxon>Helicina</taxon>
        <taxon>Arionoidea</taxon>
        <taxon>Arionidae</taxon>
        <taxon>Arion</taxon>
    </lineage>
</organism>
<keyword evidence="4" id="KW-0460">Magnesium</keyword>
<dbReference type="Pfam" id="PF00025">
    <property type="entry name" value="Arf"/>
    <property type="match status" value="1"/>
</dbReference>
<dbReference type="InterPro" id="IPR027417">
    <property type="entry name" value="P-loop_NTPase"/>
</dbReference>
<evidence type="ECO:0000256" key="3">
    <source>
        <dbReference type="PIRSR" id="PIRSR606689-1"/>
    </source>
</evidence>
<dbReference type="PROSITE" id="PS51419">
    <property type="entry name" value="RAB"/>
    <property type="match status" value="1"/>
</dbReference>
<dbReference type="PANTHER" id="PTHR46688">
    <property type="entry name" value="ADP-RIBOSYLATION FACTOR-LIKE PROTEIN 16"/>
    <property type="match status" value="1"/>
</dbReference>
<protein>
    <recommendedName>
        <fullName evidence="7">ADP-ribosylation factor-like protein 16</fullName>
    </recommendedName>
</protein>
<evidence type="ECO:0000256" key="2">
    <source>
        <dbReference type="ARBA" id="ARBA00023134"/>
    </source>
</evidence>
<dbReference type="PRINTS" id="PR00328">
    <property type="entry name" value="SAR1GTPBP"/>
</dbReference>
<dbReference type="EMBL" id="HACG01002241">
    <property type="protein sequence ID" value="CEK49106.1"/>
    <property type="molecule type" value="Transcribed_RNA"/>
</dbReference>
<sequence length="176" mass="19559">MILLIGPVSVGKTLLLKRLQNSNPTSVKDDIPATIPTVGTNLVTVTSYKKMEVTVREMGGAMGPIWHNYYKDVHAVIFMIDISRQVQVAVACVQLMTMLSHPFTKSVCVLLLLNKIDIPNGMSRSELDSLMRLEEVIKYAAQKITVLETSAKSGHNLDKVAKWIYEQNKLDESNAT</sequence>
<keyword evidence="2 3" id="KW-0342">GTP-binding</keyword>
<evidence type="ECO:0000256" key="1">
    <source>
        <dbReference type="ARBA" id="ARBA00022741"/>
    </source>
</evidence>
<dbReference type="GO" id="GO:0046872">
    <property type="term" value="F:metal ion binding"/>
    <property type="evidence" value="ECO:0007669"/>
    <property type="project" value="UniProtKB-KW"/>
</dbReference>
<comment type="similarity">
    <text evidence="5">Belongs to the small GTPase superfamily. Arf family.</text>
</comment>
<dbReference type="InterPro" id="IPR006689">
    <property type="entry name" value="Small_GTPase_ARF/SAR"/>
</dbReference>
<keyword evidence="1 3" id="KW-0547">Nucleotide-binding</keyword>
<dbReference type="SUPFAM" id="SSF52540">
    <property type="entry name" value="P-loop containing nucleoside triphosphate hydrolases"/>
    <property type="match status" value="1"/>
</dbReference>
<dbReference type="AlphaFoldDB" id="A0A0B6XZY6"/>
<name>A0A0B6XZY6_9EUPU</name>
<keyword evidence="4" id="KW-0479">Metal-binding</keyword>
<dbReference type="NCBIfam" id="TIGR00231">
    <property type="entry name" value="small_GTP"/>
    <property type="match status" value="1"/>
</dbReference>
<dbReference type="Gene3D" id="3.40.50.300">
    <property type="entry name" value="P-loop containing nucleotide triphosphate hydrolases"/>
    <property type="match status" value="1"/>
</dbReference>
<evidence type="ECO:0000256" key="5">
    <source>
        <dbReference type="RuleBase" id="RU003925"/>
    </source>
</evidence>
<feature type="binding site" evidence="4">
    <location>
        <position position="13"/>
    </location>
    <ligand>
        <name>Mg(2+)</name>
        <dbReference type="ChEBI" id="CHEBI:18420"/>
    </ligand>
</feature>
<dbReference type="SMART" id="SM00177">
    <property type="entry name" value="ARF"/>
    <property type="match status" value="1"/>
</dbReference>
<dbReference type="GO" id="GO:0005525">
    <property type="term" value="F:GTP binding"/>
    <property type="evidence" value="ECO:0007669"/>
    <property type="project" value="UniProtKB-KW"/>
</dbReference>